<organism evidence="2">
    <name type="scientific">Bactrocera dorsalis</name>
    <name type="common">Oriental fruit fly</name>
    <name type="synonym">Dacus dorsalis</name>
    <dbReference type="NCBI Taxonomy" id="27457"/>
    <lineage>
        <taxon>Eukaryota</taxon>
        <taxon>Metazoa</taxon>
        <taxon>Ecdysozoa</taxon>
        <taxon>Arthropoda</taxon>
        <taxon>Hexapoda</taxon>
        <taxon>Insecta</taxon>
        <taxon>Pterygota</taxon>
        <taxon>Neoptera</taxon>
        <taxon>Endopterygota</taxon>
        <taxon>Diptera</taxon>
        <taxon>Brachycera</taxon>
        <taxon>Muscomorpha</taxon>
        <taxon>Tephritoidea</taxon>
        <taxon>Tephritidae</taxon>
        <taxon>Bactrocera</taxon>
        <taxon>Bactrocera</taxon>
    </lineage>
</organism>
<feature type="non-terminal residue" evidence="2">
    <location>
        <position position="1"/>
    </location>
</feature>
<dbReference type="EMBL" id="GAKP01000105">
    <property type="protein sequence ID" value="JAC58847.1"/>
    <property type="molecule type" value="Transcribed_RNA"/>
</dbReference>
<evidence type="ECO:0000256" key="1">
    <source>
        <dbReference type="SAM" id="Phobius"/>
    </source>
</evidence>
<keyword evidence="1" id="KW-0812">Transmembrane</keyword>
<dbReference type="Pfam" id="PF07253">
    <property type="entry name" value="Gypsy"/>
    <property type="match status" value="1"/>
</dbReference>
<evidence type="ECO:0000313" key="2">
    <source>
        <dbReference type="EMBL" id="JAC58847.1"/>
    </source>
</evidence>
<dbReference type="OrthoDB" id="8009878at2759"/>
<reference evidence="2" key="1">
    <citation type="journal article" date="2014" name="BMC Genomics">
        <title>Characterizing the developmental transcriptome of the oriental fruit fly, Bactrocera dorsalis (Diptera: Tephritidae) through comparative genomic analysis with Drosophila melanogaster utilizing modENCODE datasets.</title>
        <authorList>
            <person name="Geib S.M."/>
            <person name="Calla B."/>
            <person name="Hall B."/>
            <person name="Hou S."/>
            <person name="Manoukis N.C."/>
        </authorList>
    </citation>
    <scope>NUCLEOTIDE SEQUENCE</scope>
    <source>
        <strain evidence="2">Punador</strain>
    </source>
</reference>
<dbReference type="InterPro" id="IPR009882">
    <property type="entry name" value="Gypsy"/>
</dbReference>
<accession>A0A034WWX4</accession>
<gene>
    <name evidence="2" type="primary">ENV1</name>
</gene>
<keyword evidence="1" id="KW-0472">Membrane</keyword>
<sequence length="287" mass="33403">KNKNFYSASLNMKGIEQVMKLENNEVPVINIMEYADIHICRIGDTFIIVYKYPVINKKCETYDITPISYRHEKIQMDKQIAKCNQQITRIDKCKNIMSKLICKETQPDMCTLPMLLNNKAQCNTIEEKNEDILEISSGNILVNGLNQENNETLNGNYLIQFKENIKINDITSHNQDEEIKKYILSQGNQNIEILDILSSETKYKFNNIEKLHKFIIPFEEHPIRNTCIAIFTLCIIIVLTYLGFKLTYAILKCKTLKLKEEQQKKYEPILKSQGMEHLIKKDAITAV</sequence>
<dbReference type="AlphaFoldDB" id="A0A034WWX4"/>
<name>A0A034WWX4_BACDO</name>
<keyword evidence="1" id="KW-1133">Transmembrane helix</keyword>
<protein>
    <submittedName>
        <fullName evidence="2">Retrovirus-related Env polyprotein from transposon gypsy</fullName>
    </submittedName>
</protein>
<feature type="transmembrane region" description="Helical" evidence="1">
    <location>
        <begin position="228"/>
        <end position="251"/>
    </location>
</feature>
<proteinExistence type="predicted"/>